<evidence type="ECO:0000256" key="4">
    <source>
        <dbReference type="ARBA" id="ARBA00014118"/>
    </source>
</evidence>
<keyword evidence="6" id="KW-0720">Serine protease</keyword>
<dbReference type="AlphaFoldDB" id="A0A9P9WN85"/>
<dbReference type="Proteomes" id="UP000829685">
    <property type="component" value="Unassembled WGS sequence"/>
</dbReference>
<evidence type="ECO:0000259" key="10">
    <source>
        <dbReference type="Pfam" id="PF01847"/>
    </source>
</evidence>
<evidence type="ECO:0000256" key="2">
    <source>
        <dbReference type="ARBA" id="ARBA00006150"/>
    </source>
</evidence>
<dbReference type="Pfam" id="PF01847">
    <property type="entry name" value="VHL"/>
    <property type="match status" value="1"/>
</dbReference>
<accession>A0A9P9WN85</accession>
<evidence type="ECO:0000259" key="8">
    <source>
        <dbReference type="Pfam" id="PF00326"/>
    </source>
</evidence>
<name>A0A9P9WN85_9PEZI</name>
<keyword evidence="7" id="KW-0325">Glycoprotein</keyword>
<dbReference type="PANTHER" id="PTHR11731:SF118">
    <property type="entry name" value="BLR1971 PROTEIN"/>
    <property type="match status" value="1"/>
</dbReference>
<dbReference type="PANTHER" id="PTHR11731">
    <property type="entry name" value="PROTEASE FAMILY S9B,C DIPEPTIDYL-PEPTIDASE IV-RELATED"/>
    <property type="match status" value="1"/>
</dbReference>
<reference evidence="11" key="1">
    <citation type="submission" date="2021-03" db="EMBL/GenBank/DDBJ databases">
        <title>Revisited historic fungal species revealed as producer of novel bioactive compounds through whole genome sequencing and comparative genomics.</title>
        <authorList>
            <person name="Vignolle G.A."/>
            <person name="Hochenegger N."/>
            <person name="Mach R.L."/>
            <person name="Mach-Aigner A.R."/>
            <person name="Javad Rahimi M."/>
            <person name="Salim K.A."/>
            <person name="Chan C.M."/>
            <person name="Lim L.B.L."/>
            <person name="Cai F."/>
            <person name="Druzhinina I.S."/>
            <person name="U'Ren J.M."/>
            <person name="Derntl C."/>
        </authorList>
    </citation>
    <scope>NUCLEOTIDE SEQUENCE</scope>
    <source>
        <strain evidence="11">TUCIM 5799</strain>
    </source>
</reference>
<dbReference type="SUPFAM" id="SSF53474">
    <property type="entry name" value="alpha/beta-Hydrolases"/>
    <property type="match status" value="1"/>
</dbReference>
<dbReference type="SUPFAM" id="SSF49468">
    <property type="entry name" value="VHL"/>
    <property type="match status" value="1"/>
</dbReference>
<dbReference type="GO" id="GO:0008239">
    <property type="term" value="F:dipeptidyl-peptidase activity"/>
    <property type="evidence" value="ECO:0007669"/>
    <property type="project" value="UniProtKB-EC"/>
</dbReference>
<dbReference type="EMBL" id="JAFIMR010000012">
    <property type="protein sequence ID" value="KAI1871855.1"/>
    <property type="molecule type" value="Genomic_DNA"/>
</dbReference>
<evidence type="ECO:0000256" key="6">
    <source>
        <dbReference type="ARBA" id="ARBA00022825"/>
    </source>
</evidence>
<proteinExistence type="inferred from homology"/>
<keyword evidence="12" id="KW-1185">Reference proteome</keyword>
<dbReference type="Gene3D" id="2.140.10.30">
    <property type="entry name" value="Dipeptidylpeptidase IV, N-terminal domain"/>
    <property type="match status" value="1"/>
</dbReference>
<evidence type="ECO:0000313" key="12">
    <source>
        <dbReference type="Proteomes" id="UP000829685"/>
    </source>
</evidence>
<keyword evidence="5" id="KW-0378">Hydrolase</keyword>
<dbReference type="Pfam" id="PF00326">
    <property type="entry name" value="Peptidase_S9"/>
    <property type="match status" value="1"/>
</dbReference>
<sequence>MASDQNFQELEEECIRQANVCPHWLPDGDAFWYMSINSSGASRFIFVDCIKGVRQAAFDHSGLATELAKRTQQRIDARNLPFWWLNVARDASWIRFQLDEQTWQYSQDGTLQLWHGELDQGNFDFGCEEKASPWSHESIILSLANYTSKTITYSWIDNEGEPRQFGSLTIGQVKTQQSYVGHIWRLAAQDSDRSISFSVKTGISTAHIEELSDRLILRWEMDTLAESSNTKDSEPTTISTRRPEVFVRDFNVWLRNADGTESQISYGGFVDNAFKDDCIYLSSTGQHAVVWQCRPQTKRVVHMVESTPKDQFQPKLSTAEYLKPGDNVDVYRPRLFDLTSGREIPVNDNLFRNPYALTNVGWSQDGKKYRFVFNERGHQNLRLLEIDSSGGVNALVEESSNTFIDYHHKLYHGVFEARGEIIWASERDGFNHLYLYDLENGKLKNQITKGNWVVRSVELIDEETGVIWFRGLGMVPGQDPYYAHLACVQFDGSNFRIVTKGEGTHSWKWSPNKQYLLDSWSRVDFPPNTVVRKAQTGELVVELEQSQLNRLLEVGWVSPDIFVATGRDGETSIHGIILRPADFNPSLRYPILEQIYAGPQDYYTPKAFQTLPKLRQRADQGYILVVLDGMGTNWRSKEFHDVCYKNLKDAGFSDRIAWITAAAKTRPWMDISRVGCYGASAGGQNAAAAVIHHGQFYKAACALAGCHDNRMDKLWWNELWMGYPVDESYEKSSNVTHAQKIQGQLMLAVGELDANVDPSSTMKLVHALIEAEKDFELVYIPGAGHQISAHPHVVRKQNDFFRRHLKEL</sequence>
<keyword evidence="5" id="KW-0645">Protease</keyword>
<dbReference type="GO" id="GO:0004177">
    <property type="term" value="F:aminopeptidase activity"/>
    <property type="evidence" value="ECO:0007669"/>
    <property type="project" value="UniProtKB-KW"/>
</dbReference>
<dbReference type="InterPro" id="IPR002469">
    <property type="entry name" value="Peptidase_S9B_N"/>
</dbReference>
<comment type="similarity">
    <text evidence="2">Belongs to the peptidase S9B family.</text>
</comment>
<dbReference type="InterPro" id="IPR024053">
    <property type="entry name" value="VHL_beta_dom"/>
</dbReference>
<feature type="domain" description="von Hippel-Lindau disease tumour suppressor beta" evidence="10">
    <location>
        <begin position="135"/>
        <end position="195"/>
    </location>
</feature>
<evidence type="ECO:0000256" key="3">
    <source>
        <dbReference type="ARBA" id="ARBA00012062"/>
    </source>
</evidence>
<dbReference type="InterPro" id="IPR036208">
    <property type="entry name" value="VHL_sf"/>
</dbReference>
<organism evidence="11 12">
    <name type="scientific">Neoarthrinium moseri</name>
    <dbReference type="NCBI Taxonomy" id="1658444"/>
    <lineage>
        <taxon>Eukaryota</taxon>
        <taxon>Fungi</taxon>
        <taxon>Dikarya</taxon>
        <taxon>Ascomycota</taxon>
        <taxon>Pezizomycotina</taxon>
        <taxon>Sordariomycetes</taxon>
        <taxon>Xylariomycetidae</taxon>
        <taxon>Amphisphaeriales</taxon>
        <taxon>Apiosporaceae</taxon>
        <taxon>Neoarthrinium</taxon>
    </lineage>
</organism>
<evidence type="ECO:0000259" key="9">
    <source>
        <dbReference type="Pfam" id="PF00930"/>
    </source>
</evidence>
<evidence type="ECO:0000256" key="1">
    <source>
        <dbReference type="ARBA" id="ARBA00001257"/>
    </source>
</evidence>
<dbReference type="SUPFAM" id="SSF82171">
    <property type="entry name" value="DPP6 N-terminal domain-like"/>
    <property type="match status" value="1"/>
</dbReference>
<dbReference type="GO" id="GO:0008236">
    <property type="term" value="F:serine-type peptidase activity"/>
    <property type="evidence" value="ECO:0007669"/>
    <property type="project" value="UniProtKB-KW"/>
</dbReference>
<dbReference type="EC" id="3.4.14.5" evidence="3"/>
<keyword evidence="5" id="KW-0031">Aminopeptidase</keyword>
<dbReference type="Pfam" id="PF00930">
    <property type="entry name" value="DPPIV_N"/>
    <property type="match status" value="1"/>
</dbReference>
<feature type="domain" description="Dipeptidylpeptidase IV N-terminal" evidence="9">
    <location>
        <begin position="231"/>
        <end position="527"/>
    </location>
</feature>
<evidence type="ECO:0000313" key="11">
    <source>
        <dbReference type="EMBL" id="KAI1871855.1"/>
    </source>
</evidence>
<comment type="catalytic activity">
    <reaction evidence="1">
        <text>Release of an N-terminal dipeptide, Xaa-Yaa-|-Zaa-, from a polypeptide, preferentially when Yaa is Pro, provided Zaa is neither Pro nor hydroxyproline.</text>
        <dbReference type="EC" id="3.4.14.5"/>
    </reaction>
</comment>
<protein>
    <recommendedName>
        <fullName evidence="4">Probable dipeptidyl-aminopeptidase B</fullName>
        <ecNumber evidence="3">3.4.14.5</ecNumber>
    </recommendedName>
</protein>
<dbReference type="Gene3D" id="3.40.50.1820">
    <property type="entry name" value="alpha/beta hydrolase"/>
    <property type="match status" value="1"/>
</dbReference>
<comment type="caution">
    <text evidence="11">The sequence shown here is derived from an EMBL/GenBank/DDBJ whole genome shotgun (WGS) entry which is preliminary data.</text>
</comment>
<dbReference type="InterPro" id="IPR001375">
    <property type="entry name" value="Peptidase_S9_cat"/>
</dbReference>
<evidence type="ECO:0000256" key="5">
    <source>
        <dbReference type="ARBA" id="ARBA00022438"/>
    </source>
</evidence>
<dbReference type="GO" id="GO:0006508">
    <property type="term" value="P:proteolysis"/>
    <property type="evidence" value="ECO:0007669"/>
    <property type="project" value="InterPro"/>
</dbReference>
<dbReference type="InterPro" id="IPR050278">
    <property type="entry name" value="Serine_Prot_S9B/DPPIV"/>
</dbReference>
<evidence type="ECO:0000256" key="7">
    <source>
        <dbReference type="ARBA" id="ARBA00023180"/>
    </source>
</evidence>
<feature type="domain" description="Peptidase S9 prolyl oligopeptidase catalytic" evidence="8">
    <location>
        <begin position="617"/>
        <end position="806"/>
    </location>
</feature>
<dbReference type="InterPro" id="IPR029058">
    <property type="entry name" value="AB_hydrolase_fold"/>
</dbReference>
<gene>
    <name evidence="11" type="ORF">JX265_005841</name>
</gene>